<dbReference type="OrthoDB" id="5242791at2"/>
<proteinExistence type="predicted"/>
<dbReference type="Pfam" id="PF13410">
    <property type="entry name" value="GST_C_2"/>
    <property type="match status" value="1"/>
</dbReference>
<dbReference type="AlphaFoldDB" id="A0A239C569"/>
<organism evidence="1 2">
    <name type="scientific">Geodermatophilus pulveris</name>
    <dbReference type="NCBI Taxonomy" id="1564159"/>
    <lineage>
        <taxon>Bacteria</taxon>
        <taxon>Bacillati</taxon>
        <taxon>Actinomycetota</taxon>
        <taxon>Actinomycetes</taxon>
        <taxon>Geodermatophilales</taxon>
        <taxon>Geodermatophilaceae</taxon>
        <taxon>Geodermatophilus</taxon>
    </lineage>
</organism>
<evidence type="ECO:0008006" key="3">
    <source>
        <dbReference type="Google" id="ProtNLM"/>
    </source>
</evidence>
<sequence length="252" mass="27391">MSPLTVVTFPPSLDGELARFLLDHHRVPYREDRHALGFSSLVTLARAGTVRFPVVLGQGLRITSVVDLAAHLERTAAPGRRLLPPGTDLQRARADWPLFHVTLGTATTRLAYAHLLPLREVMTGPLSDGVPRLERAAVERGYPAFAAALRLLLLLTPQRVRAARAALDEVMAAVDDRLADGRPHLLGDVLTLSDVVFAVAAAPAVWPEQYGGAVPPLELTPPALRDVVARTRARVSGDHALRVYREHRAPGR</sequence>
<gene>
    <name evidence="1" type="ORF">SAMN06893096_102218</name>
</gene>
<keyword evidence="2" id="KW-1185">Reference proteome</keyword>
<dbReference type="RefSeq" id="WP_143424945.1">
    <property type="nucleotide sequence ID" value="NZ_FZOO01000002.1"/>
</dbReference>
<name>A0A239C569_9ACTN</name>
<dbReference type="Proteomes" id="UP000198373">
    <property type="component" value="Unassembled WGS sequence"/>
</dbReference>
<evidence type="ECO:0000313" key="1">
    <source>
        <dbReference type="EMBL" id="SNS14564.1"/>
    </source>
</evidence>
<dbReference type="SUPFAM" id="SSF47616">
    <property type="entry name" value="GST C-terminal domain-like"/>
    <property type="match status" value="1"/>
</dbReference>
<accession>A0A239C569</accession>
<dbReference type="EMBL" id="FZOO01000002">
    <property type="protein sequence ID" value="SNS14564.1"/>
    <property type="molecule type" value="Genomic_DNA"/>
</dbReference>
<reference evidence="2" key="1">
    <citation type="submission" date="2017-06" db="EMBL/GenBank/DDBJ databases">
        <authorList>
            <person name="Varghese N."/>
            <person name="Submissions S."/>
        </authorList>
    </citation>
    <scope>NUCLEOTIDE SEQUENCE [LARGE SCALE GENOMIC DNA]</scope>
    <source>
        <strain evidence="2">DSM 46839</strain>
    </source>
</reference>
<dbReference type="InterPro" id="IPR036282">
    <property type="entry name" value="Glutathione-S-Trfase_C_sf"/>
</dbReference>
<dbReference type="Gene3D" id="1.20.1050.10">
    <property type="match status" value="1"/>
</dbReference>
<evidence type="ECO:0000313" key="2">
    <source>
        <dbReference type="Proteomes" id="UP000198373"/>
    </source>
</evidence>
<protein>
    <recommendedName>
        <fullName evidence="3">Glutathione S-transferase</fullName>
    </recommendedName>
</protein>
<dbReference type="Gene3D" id="3.40.30.10">
    <property type="entry name" value="Glutaredoxin"/>
    <property type="match status" value="1"/>
</dbReference>